<dbReference type="Proteomes" id="UP000319663">
    <property type="component" value="Unassembled WGS sequence"/>
</dbReference>
<protein>
    <recommendedName>
        <fullName evidence="15">Ceramide-binding protein SVF1</fullName>
    </recommendedName>
    <alternativeName>
        <fullName evidence="14">Ceramide-binding protein svf1</fullName>
    </alternativeName>
    <alternativeName>
        <fullName evidence="16">Survival factor 1</fullName>
    </alternativeName>
</protein>
<proteinExistence type="inferred from homology"/>
<keyword evidence="10" id="KW-0472">Membrane</keyword>
<dbReference type="AlphaFoldDB" id="A0A507R7M1"/>
<evidence type="ECO:0000259" key="18">
    <source>
        <dbReference type="Pfam" id="PF17187"/>
    </source>
</evidence>
<dbReference type="GO" id="GO:0005789">
    <property type="term" value="C:endoplasmic reticulum membrane"/>
    <property type="evidence" value="ECO:0007669"/>
    <property type="project" value="UniProtKB-SubCell"/>
</dbReference>
<evidence type="ECO:0000256" key="15">
    <source>
        <dbReference type="ARBA" id="ARBA00073016"/>
    </source>
</evidence>
<dbReference type="STRING" id="5098.A0A507R7M1"/>
<evidence type="ECO:0000256" key="8">
    <source>
        <dbReference type="ARBA" id="ARBA00023034"/>
    </source>
</evidence>
<evidence type="ECO:0000256" key="6">
    <source>
        <dbReference type="ARBA" id="ARBA00022490"/>
    </source>
</evidence>
<organism evidence="19 20">
    <name type="scientific">Monascus purpureus</name>
    <name type="common">Red mold</name>
    <name type="synonym">Monascus anka</name>
    <dbReference type="NCBI Taxonomy" id="5098"/>
    <lineage>
        <taxon>Eukaryota</taxon>
        <taxon>Fungi</taxon>
        <taxon>Dikarya</taxon>
        <taxon>Ascomycota</taxon>
        <taxon>Pezizomycotina</taxon>
        <taxon>Eurotiomycetes</taxon>
        <taxon>Eurotiomycetidae</taxon>
        <taxon>Eurotiales</taxon>
        <taxon>Aspergillaceae</taxon>
        <taxon>Monascus</taxon>
    </lineage>
</organism>
<keyword evidence="8" id="KW-0333">Golgi apparatus</keyword>
<dbReference type="InterPro" id="IPR023374">
    <property type="entry name" value="AttH-like_dom_sf"/>
</dbReference>
<dbReference type="Pfam" id="PF17187">
    <property type="entry name" value="Svf1_C"/>
    <property type="match status" value="1"/>
</dbReference>
<dbReference type="InterPro" id="IPR013931">
    <property type="entry name" value="Svf1-like_N"/>
</dbReference>
<evidence type="ECO:0000256" key="4">
    <source>
        <dbReference type="ARBA" id="ARBA00009069"/>
    </source>
</evidence>
<feature type="domain" description="Svf1-like N-terminal" evidence="17">
    <location>
        <begin position="54"/>
        <end position="213"/>
    </location>
</feature>
<keyword evidence="6" id="KW-0963">Cytoplasm</keyword>
<dbReference type="GO" id="GO:0005794">
    <property type="term" value="C:Golgi apparatus"/>
    <property type="evidence" value="ECO:0007669"/>
    <property type="project" value="UniProtKB-SubCell"/>
</dbReference>
<dbReference type="InterPro" id="IPR051385">
    <property type="entry name" value="Ceramide-binding_SVF1"/>
</dbReference>
<reference evidence="19 20" key="1">
    <citation type="submission" date="2019-06" db="EMBL/GenBank/DDBJ databases">
        <title>Wine fermentation using esterase from Monascus purpureus.</title>
        <authorList>
            <person name="Geng C."/>
            <person name="Zhang Y."/>
        </authorList>
    </citation>
    <scope>NUCLEOTIDE SEQUENCE [LARGE SCALE GENOMIC DNA]</scope>
    <source>
        <strain evidence="19">HQ1</strain>
    </source>
</reference>
<dbReference type="OrthoDB" id="2590239at2759"/>
<dbReference type="GO" id="GO:0005634">
    <property type="term" value="C:nucleus"/>
    <property type="evidence" value="ECO:0007669"/>
    <property type="project" value="UniProtKB-SubCell"/>
</dbReference>
<dbReference type="EMBL" id="VIFY01000001">
    <property type="protein sequence ID" value="TQB77525.1"/>
    <property type="molecule type" value="Genomic_DNA"/>
</dbReference>
<dbReference type="PANTHER" id="PTHR47107:SF1">
    <property type="entry name" value="CERAMIDE-BINDING PROTEIN SVF1-RELATED"/>
    <property type="match status" value="1"/>
</dbReference>
<evidence type="ECO:0000256" key="12">
    <source>
        <dbReference type="ARBA" id="ARBA00046302"/>
    </source>
</evidence>
<name>A0A507R7M1_MONPU</name>
<evidence type="ECO:0000256" key="10">
    <source>
        <dbReference type="ARBA" id="ARBA00023136"/>
    </source>
</evidence>
<dbReference type="GO" id="GO:0006869">
    <property type="term" value="P:lipid transport"/>
    <property type="evidence" value="ECO:0007669"/>
    <property type="project" value="UniProtKB-KW"/>
</dbReference>
<evidence type="ECO:0000256" key="13">
    <source>
        <dbReference type="ARBA" id="ARBA00058755"/>
    </source>
</evidence>
<comment type="function">
    <text evidence="13">Ceramide-binding protein that may transfer ceramides from the endoplasmic reticulum membrane to the cis-Golgi network membrane, and is thereby required for the biosynthesis of complex sphingolipids.</text>
</comment>
<evidence type="ECO:0000313" key="19">
    <source>
        <dbReference type="EMBL" id="TQB77525.1"/>
    </source>
</evidence>
<evidence type="ECO:0000313" key="20">
    <source>
        <dbReference type="Proteomes" id="UP000319663"/>
    </source>
</evidence>
<evidence type="ECO:0000256" key="9">
    <source>
        <dbReference type="ARBA" id="ARBA00023055"/>
    </source>
</evidence>
<comment type="subcellular location">
    <subcellularLocation>
        <location evidence="3">Cytoplasm</location>
    </subcellularLocation>
    <subcellularLocation>
        <location evidence="2">Endoplasmic reticulum membrane</location>
        <topology evidence="2">Peripheral membrane protein</topology>
    </subcellularLocation>
    <subcellularLocation>
        <location evidence="12">Golgi apparatus</location>
        <location evidence="12">cis-Golgi network membrane</location>
        <topology evidence="12">Peripheral membrane protein</topology>
    </subcellularLocation>
    <subcellularLocation>
        <location evidence="1">Nucleus</location>
    </subcellularLocation>
</comment>
<keyword evidence="11" id="KW-0539">Nucleus</keyword>
<dbReference type="InterPro" id="IPR033394">
    <property type="entry name" value="Svf1-like_C"/>
</dbReference>
<keyword evidence="7" id="KW-0256">Endoplasmic reticulum</keyword>
<evidence type="ECO:0000256" key="7">
    <source>
        <dbReference type="ARBA" id="ARBA00022824"/>
    </source>
</evidence>
<feature type="domain" description="Svf1-like C-terminal" evidence="18">
    <location>
        <begin position="215"/>
        <end position="378"/>
    </location>
</feature>
<sequence>MNWLKSTLASVAGTQEPIYGPDAIQSVAKQAESTPYTELTKDDLKWRAYQYTCVETQTFYVMSDQGTFAMVQIIYSNVAGIHVTCQLTTKIFNLKSDAPPKWHSDTLYNYMFDEGMYSFGADNLSVTLNEEGDAYTFRSSVNEDNIVNLTFKRTAPGFVVGKDGTSYFGTDPENPWGSMLHAFWPRCDVEGTIQTKDETFDFKGRGQYIHALQGMKPHHAAARWNFINFQTPSYSAVMMEYTTPPSYGSTTVNVGGITKDGEIIYAGATNSATHTECSQDQESDWPEPKSIKWVWEGKTRDGKDVYAEVDGPLGERLDRIDVMAEVPGFVKAIAGSVAGTRPYIFQYSPKEKLPLKLKIGDTETQEEGWMFSEATFIS</sequence>
<dbReference type="PANTHER" id="PTHR47107">
    <property type="entry name" value="SVF1-LIKE PROTEIN YDR222W-RELATED"/>
    <property type="match status" value="1"/>
</dbReference>
<comment type="caution">
    <text evidence="19">The sequence shown here is derived from an EMBL/GenBank/DDBJ whole genome shotgun (WGS) entry which is preliminary data.</text>
</comment>
<keyword evidence="9" id="KW-0445">Lipid transport</keyword>
<keyword evidence="5" id="KW-0813">Transport</keyword>
<evidence type="ECO:0000256" key="16">
    <source>
        <dbReference type="ARBA" id="ARBA00081132"/>
    </source>
</evidence>
<dbReference type="FunFam" id="2.40.370.10:FF:000001">
    <property type="entry name" value="Survival factor 1"/>
    <property type="match status" value="1"/>
</dbReference>
<dbReference type="Gene3D" id="2.40.370.10">
    <property type="entry name" value="AttH-like domain"/>
    <property type="match status" value="1"/>
</dbReference>
<evidence type="ECO:0000256" key="1">
    <source>
        <dbReference type="ARBA" id="ARBA00004123"/>
    </source>
</evidence>
<evidence type="ECO:0000256" key="11">
    <source>
        <dbReference type="ARBA" id="ARBA00023242"/>
    </source>
</evidence>
<comment type="similarity">
    <text evidence="4">Belongs to the SVF1 family.</text>
</comment>
<dbReference type="Pfam" id="PF08622">
    <property type="entry name" value="Svf1"/>
    <property type="match status" value="1"/>
</dbReference>
<evidence type="ECO:0000256" key="3">
    <source>
        <dbReference type="ARBA" id="ARBA00004496"/>
    </source>
</evidence>
<evidence type="ECO:0000259" key="17">
    <source>
        <dbReference type="Pfam" id="PF08622"/>
    </source>
</evidence>
<dbReference type="SUPFAM" id="SSF159245">
    <property type="entry name" value="AttH-like"/>
    <property type="match status" value="1"/>
</dbReference>
<keyword evidence="20" id="KW-1185">Reference proteome</keyword>
<accession>A0A507R7M1</accession>
<evidence type="ECO:0000256" key="2">
    <source>
        <dbReference type="ARBA" id="ARBA00004406"/>
    </source>
</evidence>
<evidence type="ECO:0000256" key="5">
    <source>
        <dbReference type="ARBA" id="ARBA00022448"/>
    </source>
</evidence>
<evidence type="ECO:0000256" key="14">
    <source>
        <dbReference type="ARBA" id="ARBA00069547"/>
    </source>
</evidence>
<dbReference type="GO" id="GO:0006979">
    <property type="term" value="P:response to oxidative stress"/>
    <property type="evidence" value="ECO:0007669"/>
    <property type="project" value="InterPro"/>
</dbReference>
<gene>
    <name evidence="19" type="primary">SVF1</name>
    <name evidence="19" type="ORF">MPDQ_000066</name>
</gene>